<dbReference type="Proteomes" id="UP000186588">
    <property type="component" value="Unassembled WGS sequence"/>
</dbReference>
<organism evidence="3 7">
    <name type="scientific">Apilactobacillus kunkeei</name>
    <dbReference type="NCBI Taxonomy" id="148814"/>
    <lineage>
        <taxon>Bacteria</taxon>
        <taxon>Bacillati</taxon>
        <taxon>Bacillota</taxon>
        <taxon>Bacilli</taxon>
        <taxon>Lactobacillales</taxon>
        <taxon>Lactobacillaceae</taxon>
        <taxon>Apilactobacillus</taxon>
    </lineage>
</organism>
<dbReference type="EMBL" id="JXCZ01000018">
    <property type="protein sequence ID" value="KOY79274.1"/>
    <property type="molecule type" value="Genomic_DNA"/>
</dbReference>
<name>A0A087EPZ7_9LACO</name>
<evidence type="ECO:0000313" key="6">
    <source>
        <dbReference type="Proteomes" id="UP000037749"/>
    </source>
</evidence>
<evidence type="ECO:0000313" key="8">
    <source>
        <dbReference type="Proteomes" id="UP000050269"/>
    </source>
</evidence>
<evidence type="ECO:0000313" key="7">
    <source>
        <dbReference type="Proteomes" id="UP000037778"/>
    </source>
</evidence>
<dbReference type="GeneID" id="66348887"/>
<dbReference type="Proteomes" id="UP000050269">
    <property type="component" value="Unassembled WGS sequence"/>
</dbReference>
<dbReference type="EMBL" id="JXDF01000017">
    <property type="protein sequence ID" value="KPN82091.1"/>
    <property type="molecule type" value="Genomic_DNA"/>
</dbReference>
<dbReference type="OrthoDB" id="2144046at2"/>
<proteinExistence type="predicted"/>
<evidence type="ECO:0000313" key="9">
    <source>
        <dbReference type="Proteomes" id="UP000186588"/>
    </source>
</evidence>
<accession>A0A087EPZ7</accession>
<evidence type="ECO:0000256" key="1">
    <source>
        <dbReference type="SAM" id="SignalP"/>
    </source>
</evidence>
<reference evidence="2 9" key="2">
    <citation type="journal article" date="2016" name="Syst. Appl. Microbiol.">
        <title>Genomic characterization of a fructophilic bee symbiont Lactobacillus kunkeei reveals its niche-specific adaptation.</title>
        <authorList>
            <person name="Maeno S."/>
            <person name="Tanizawa Y."/>
            <person name="Kanesaki Y."/>
            <person name="Kubota E."/>
            <person name="Kumar H."/>
            <person name="Dicks L."/>
            <person name="Salminen S."/>
            <person name="Nakagawa J."/>
            <person name="Arita M."/>
            <person name="Endo A."/>
        </authorList>
    </citation>
    <scope>NUCLEOTIDE SEQUENCE [LARGE SCALE GENOMIC DNA]</scope>
    <source>
        <strain evidence="2 9">FF30-6</strain>
    </source>
</reference>
<evidence type="ECO:0000313" key="2">
    <source>
        <dbReference type="EMBL" id="GAT91307.1"/>
    </source>
</evidence>
<sequence>MKKFAKGFFVGALATSSAVAGALFSFKKKVVDPVEGQADKLEENRKRVVRKQRSAHLN</sequence>
<gene>
    <name evidence="2" type="ORF">FF306_01429</name>
    <name evidence="3" type="ORF">RZ71_06840</name>
    <name evidence="4" type="ORF">RZ72_12120</name>
    <name evidence="5" type="ORF">RZ78_12010</name>
</gene>
<reference evidence="6 7" key="1">
    <citation type="journal article" date="2015" name="Genome Biol. Evol.">
        <title>Functionally Structured Genomes in Lactobacillus kunkeei Colonizing the Honey Crop and Food Products of Honeybees and Stingless Bees.</title>
        <authorList>
            <person name="Tamarit D."/>
            <person name="Ellegaard K.M."/>
            <person name="Wikander J."/>
            <person name="Olofsson T."/>
            <person name="Vasquez A."/>
            <person name="Andersson S.G."/>
        </authorList>
    </citation>
    <scope>NUCLEOTIDE SEQUENCE [LARGE SCALE GENOMIC DNA]</scope>
    <source>
        <strain evidence="3 7">LAko</strain>
        <strain evidence="4 6">LAla</strain>
        <strain evidence="5 8">LMbo</strain>
    </source>
</reference>
<dbReference type="Pfam" id="PF11240">
    <property type="entry name" value="DUF3042"/>
    <property type="match status" value="1"/>
</dbReference>
<keyword evidence="7" id="KW-1185">Reference proteome</keyword>
<dbReference type="InterPro" id="IPR021402">
    <property type="entry name" value="DUF3042"/>
</dbReference>
<evidence type="ECO:0000313" key="4">
    <source>
        <dbReference type="EMBL" id="KOY79274.1"/>
    </source>
</evidence>
<dbReference type="Proteomes" id="UP000037778">
    <property type="component" value="Unassembled WGS sequence"/>
</dbReference>
<protein>
    <submittedName>
        <fullName evidence="3">Putative extracellular protein</fullName>
    </submittedName>
</protein>
<keyword evidence="1" id="KW-0732">Signal</keyword>
<evidence type="ECO:0000313" key="5">
    <source>
        <dbReference type="EMBL" id="KPN82091.1"/>
    </source>
</evidence>
<dbReference type="EMBL" id="BDDX01000016">
    <property type="protein sequence ID" value="GAT91307.1"/>
    <property type="molecule type" value="Genomic_DNA"/>
</dbReference>
<dbReference type="eggNOG" id="ENOG5033E1E">
    <property type="taxonomic scope" value="Bacteria"/>
</dbReference>
<dbReference type="EMBL" id="JXCY01000006">
    <property type="protein sequence ID" value="KOY76235.1"/>
    <property type="molecule type" value="Genomic_DNA"/>
</dbReference>
<dbReference type="PATRIC" id="fig|148814.10.peg.751"/>
<feature type="signal peptide" evidence="1">
    <location>
        <begin position="1"/>
        <end position="20"/>
    </location>
</feature>
<feature type="chain" id="PRO_5041596365" evidence="1">
    <location>
        <begin position="21"/>
        <end position="58"/>
    </location>
</feature>
<dbReference type="AlphaFoldDB" id="A0A087EPZ7"/>
<dbReference type="Proteomes" id="UP000037749">
    <property type="component" value="Unassembled WGS sequence"/>
</dbReference>
<evidence type="ECO:0000313" key="3">
    <source>
        <dbReference type="EMBL" id="KOY76235.1"/>
    </source>
</evidence>
<dbReference type="RefSeq" id="WP_034531052.1">
    <property type="nucleotide sequence ID" value="NZ_BAABVW010000118.1"/>
</dbReference>
<comment type="caution">
    <text evidence="3">The sequence shown here is derived from an EMBL/GenBank/DDBJ whole genome shotgun (WGS) entry which is preliminary data.</text>
</comment>